<organism evidence="2">
    <name type="scientific">Ditylum brightwellii</name>
    <dbReference type="NCBI Taxonomy" id="49249"/>
    <lineage>
        <taxon>Eukaryota</taxon>
        <taxon>Sar</taxon>
        <taxon>Stramenopiles</taxon>
        <taxon>Ochrophyta</taxon>
        <taxon>Bacillariophyta</taxon>
        <taxon>Mediophyceae</taxon>
        <taxon>Lithodesmiophycidae</taxon>
        <taxon>Lithodesmiales</taxon>
        <taxon>Lithodesmiaceae</taxon>
        <taxon>Ditylum</taxon>
    </lineage>
</organism>
<feature type="region of interest" description="Disordered" evidence="1">
    <location>
        <begin position="1"/>
        <end position="57"/>
    </location>
</feature>
<protein>
    <submittedName>
        <fullName evidence="2">Uncharacterized protein</fullName>
    </submittedName>
</protein>
<evidence type="ECO:0000313" key="2">
    <source>
        <dbReference type="EMBL" id="CAE4594801.1"/>
    </source>
</evidence>
<feature type="region of interest" description="Disordered" evidence="1">
    <location>
        <begin position="292"/>
        <end position="342"/>
    </location>
</feature>
<feature type="compositionally biased region" description="Basic residues" evidence="1">
    <location>
        <begin position="647"/>
        <end position="657"/>
    </location>
</feature>
<feature type="compositionally biased region" description="Polar residues" evidence="1">
    <location>
        <begin position="303"/>
        <end position="312"/>
    </location>
</feature>
<feature type="compositionally biased region" description="Low complexity" evidence="1">
    <location>
        <begin position="116"/>
        <end position="126"/>
    </location>
</feature>
<feature type="region of interest" description="Disordered" evidence="1">
    <location>
        <begin position="361"/>
        <end position="389"/>
    </location>
</feature>
<feature type="region of interest" description="Disordered" evidence="1">
    <location>
        <begin position="408"/>
        <end position="434"/>
    </location>
</feature>
<dbReference type="EMBL" id="HBNS01010409">
    <property type="protein sequence ID" value="CAE4594801.1"/>
    <property type="molecule type" value="Transcribed_RNA"/>
</dbReference>
<feature type="compositionally biased region" description="Polar residues" evidence="1">
    <location>
        <begin position="373"/>
        <end position="382"/>
    </location>
</feature>
<reference evidence="2" key="1">
    <citation type="submission" date="2021-01" db="EMBL/GenBank/DDBJ databases">
        <authorList>
            <person name="Corre E."/>
            <person name="Pelletier E."/>
            <person name="Niang G."/>
            <person name="Scheremetjew M."/>
            <person name="Finn R."/>
            <person name="Kale V."/>
            <person name="Holt S."/>
            <person name="Cochrane G."/>
            <person name="Meng A."/>
            <person name="Brown T."/>
            <person name="Cohen L."/>
        </authorList>
    </citation>
    <scope>NUCLEOTIDE SEQUENCE</scope>
    <source>
        <strain evidence="2">GSO104</strain>
    </source>
</reference>
<name>A0A7S4QVU6_9STRA</name>
<feature type="compositionally biased region" description="Basic and acidic residues" evidence="1">
    <location>
        <begin position="45"/>
        <end position="57"/>
    </location>
</feature>
<feature type="region of interest" description="Disordered" evidence="1">
    <location>
        <begin position="99"/>
        <end position="126"/>
    </location>
</feature>
<feature type="compositionally biased region" description="Polar residues" evidence="1">
    <location>
        <begin position="1"/>
        <end position="27"/>
    </location>
</feature>
<proteinExistence type="predicted"/>
<feature type="compositionally biased region" description="Basic and acidic residues" evidence="1">
    <location>
        <begin position="361"/>
        <end position="372"/>
    </location>
</feature>
<evidence type="ECO:0000256" key="1">
    <source>
        <dbReference type="SAM" id="MobiDB-lite"/>
    </source>
</evidence>
<accession>A0A7S4QVU6</accession>
<dbReference type="AlphaFoldDB" id="A0A7S4QVU6"/>
<sequence>MPMNSNPDDAKQNIQVNGMENSPQSHQPLVFPKNTYPQTSAPNLEHCRKNTPQEETKATKLPMSGVKEYDLNKSTEKEQDDLSSVFTGLDISGIDVIGESTTPDSKERHMKKQFVDSPCTTNTSNSSCDTVTSNIKSLLSSLLSNKLTEKERRLLGNEVAKLLREKDSMYSDDTPRDVASTDAHITTSNSSHVSDLTDMSLYTYRDSFDNVKERVTKAIGGVPEENPLIQNRNQCVLRDSSMKIESEFDFLDTLAMALTKHVEYTKDQKEIQHNVSSDSFSNIDTSRMMPLGERQDDAVGKGNNETDVSTTDAMAKDEQSKPISNSKNTEHNLTNAVRESPRADYEVKGLANTDQLSSLINKHDQTATHEKVTSSTGNTEKSLLSPEESDIKQSIAVLAARVVTGYAGKGQEKDPVPKVHLTSNETEKVNPSKLQNQESKNDFDRIYHKAEKLKPGLNREISIEITEMMPRKEDSDPINDAENNPDIIIDNQEHVINTGIKRSARLVKIKHQADEYGTQNIHGSIVDGTTSSSFDNKSWDFGQYDSFACSDGAIQFVSGKKMDENLFDGFDEAAFEEEITKEAYKAGKQWRGGILRNKNVEIGPPLDKSMITKHMRYIDGTPPLHRGNVVKKCGHRQNNNTDNNGLPRRRTPTRLRAKSTGQEKLNQQKDESQFYSNLVRGKLMRTQSDGFAVDERKNEGQYYSDLARGELMRTKSDELTNLVSSNSKKARVGKKFSRYSIFSSKGKDVTNKETMHAQPERLHPYDDDNTNANGPLSDFVQDPAFSAWDKNSTFGSSAASSSLSVSDQDPVFSAWAKNSSVKSGTGNGPSSGFGQDPAFSAWSRNNLVKSISWDESATRKALRNVELLSTVHTESYRSDDNKDFIPRRKSCNCSSNIITDPTQVEFLPRKIKLSGTMSKDQVLYRDDEIDENFEISRSRSLTAASIISRVTSRRKRSKKEQKKEHSCVESVDGSSVSCPLLDTEAHTFLLADSVVTPGKIKSVTDPIIYSQLYSEDGKENVGLCERTSPCSVMGPTFKGYDDVISDNGLFSAKDKRYINLENSCMFAAFRRKKTEFL</sequence>
<gene>
    <name evidence="2" type="ORF">DBRI00130_LOCUS8403</name>
</gene>
<feature type="region of interest" description="Disordered" evidence="1">
    <location>
        <begin position="632"/>
        <end position="669"/>
    </location>
</feature>
<feature type="compositionally biased region" description="Polar residues" evidence="1">
    <location>
        <begin position="321"/>
        <end position="337"/>
    </location>
</feature>